<accession>A0A0C3APD9</accession>
<reference evidence="2" key="2">
    <citation type="submission" date="2015-01" db="EMBL/GenBank/DDBJ databases">
        <title>Evolutionary Origins and Diversification of the Mycorrhizal Mutualists.</title>
        <authorList>
            <consortium name="DOE Joint Genome Institute"/>
            <consortium name="Mycorrhizal Genomics Consortium"/>
            <person name="Kohler A."/>
            <person name="Kuo A."/>
            <person name="Nagy L.G."/>
            <person name="Floudas D."/>
            <person name="Copeland A."/>
            <person name="Barry K.W."/>
            <person name="Cichocki N."/>
            <person name="Veneault-Fourrey C."/>
            <person name="LaButti K."/>
            <person name="Lindquist E.A."/>
            <person name="Lipzen A."/>
            <person name="Lundell T."/>
            <person name="Morin E."/>
            <person name="Murat C."/>
            <person name="Riley R."/>
            <person name="Ohm R."/>
            <person name="Sun H."/>
            <person name="Tunlid A."/>
            <person name="Henrissat B."/>
            <person name="Grigoriev I.V."/>
            <person name="Hibbett D.S."/>
            <person name="Martin F."/>
        </authorList>
    </citation>
    <scope>NUCLEOTIDE SEQUENCE [LARGE SCALE GENOMIC DNA]</scope>
    <source>
        <strain evidence="2">MAFF 305830</strain>
    </source>
</reference>
<gene>
    <name evidence="1" type="ORF">M408DRAFT_25405</name>
</gene>
<evidence type="ECO:0000313" key="2">
    <source>
        <dbReference type="Proteomes" id="UP000054097"/>
    </source>
</evidence>
<sequence>MADNWLLPDTFDPPSKDDIPKVKMVLENLEIRLKEARLSNVEETITKLEKTLTRYKDWIAPVRRIPLEILSMIFVEATRVDWKMPFILGNVHSVWRLSILGTPQVWSMVNLNKIQPGSPVDSVVERSDPFPLKLIITEDRDAHLASLIESHTNRIRYLEVRPTLFTTPTRSLSNLTTLVVLNPRTHAYKLDPQVFLDGRWFPKLRCLHSGLNFDRIGGDFVLPTLVPPIEEIALTTRKPRVATVILERLAHRLVVLYMVSLIPTHAYASNPVNIVFPRLHTLSIITPLPNLCPWPFEAQTPVLYTYRQGPPRPEQGNSHRDTKTVKRLCFGGNIDLRLFPEIREVRAAPKGAEELLDFLNVEPTAFPELDIITCKREGNIEEKIRVFNHEYGRNITPDLIEEHVAYLASPYLEWAKWV</sequence>
<reference evidence="1 2" key="1">
    <citation type="submission" date="2014-04" db="EMBL/GenBank/DDBJ databases">
        <authorList>
            <consortium name="DOE Joint Genome Institute"/>
            <person name="Kuo A."/>
            <person name="Zuccaro A."/>
            <person name="Kohler A."/>
            <person name="Nagy L.G."/>
            <person name="Floudas D."/>
            <person name="Copeland A."/>
            <person name="Barry K.W."/>
            <person name="Cichocki N."/>
            <person name="Veneault-Fourrey C."/>
            <person name="LaButti K."/>
            <person name="Lindquist E.A."/>
            <person name="Lipzen A."/>
            <person name="Lundell T."/>
            <person name="Morin E."/>
            <person name="Murat C."/>
            <person name="Sun H."/>
            <person name="Tunlid A."/>
            <person name="Henrissat B."/>
            <person name="Grigoriev I.V."/>
            <person name="Hibbett D.S."/>
            <person name="Martin F."/>
            <person name="Nordberg H.P."/>
            <person name="Cantor M.N."/>
            <person name="Hua S.X."/>
        </authorList>
    </citation>
    <scope>NUCLEOTIDE SEQUENCE [LARGE SCALE GENOMIC DNA]</scope>
    <source>
        <strain evidence="1 2">MAFF 305830</strain>
    </source>
</reference>
<dbReference type="AlphaFoldDB" id="A0A0C3APD9"/>
<proteinExistence type="predicted"/>
<dbReference type="OrthoDB" id="3271041at2759"/>
<dbReference type="HOGENOM" id="CLU_039336_0_1_1"/>
<evidence type="ECO:0000313" key="1">
    <source>
        <dbReference type="EMBL" id="KIM26445.1"/>
    </source>
</evidence>
<evidence type="ECO:0008006" key="3">
    <source>
        <dbReference type="Google" id="ProtNLM"/>
    </source>
</evidence>
<name>A0A0C3APD9_SERVB</name>
<organism evidence="1 2">
    <name type="scientific">Serendipita vermifera MAFF 305830</name>
    <dbReference type="NCBI Taxonomy" id="933852"/>
    <lineage>
        <taxon>Eukaryota</taxon>
        <taxon>Fungi</taxon>
        <taxon>Dikarya</taxon>
        <taxon>Basidiomycota</taxon>
        <taxon>Agaricomycotina</taxon>
        <taxon>Agaricomycetes</taxon>
        <taxon>Sebacinales</taxon>
        <taxon>Serendipitaceae</taxon>
        <taxon>Serendipita</taxon>
    </lineage>
</organism>
<dbReference type="Proteomes" id="UP000054097">
    <property type="component" value="Unassembled WGS sequence"/>
</dbReference>
<dbReference type="EMBL" id="KN824306">
    <property type="protein sequence ID" value="KIM26445.1"/>
    <property type="molecule type" value="Genomic_DNA"/>
</dbReference>
<keyword evidence="2" id="KW-1185">Reference proteome</keyword>
<protein>
    <recommendedName>
        <fullName evidence="3">F-box domain-containing protein</fullName>
    </recommendedName>
</protein>